<sequence length="601" mass="71681">MIPDVHEEFKPTKSLRLKDVDEGVNFYKRYAEKAGFDVRINTLRKKHRYEVYNRIGKPKINSKKHNTIYRATNYKAKIIEKCVKGMDEYRFDKFRENHNYDLEDTFHLKSTRTLSYSEKEFILRDSTVKMGVTKAYKLKSTLKGGFQHVWGKVVYYRNFKRDIRSIIGFIDAQLIMNKMNDWKTNYPIYSFIINAMKIRYAFVFVPFTFIDYHKSFVTVGVGLLSTEDVDSQSIDCACAYHEETAKKILILSLEFLKSMDFKKRFNKLVWDMYIECDVFELKYESLMKKINLEDERWFKDSFENKEACVPRYFNDFPRCRLMKTTSRSENNSIEKQLYTQCELDHKTKGAHYSLKSPRMIEQHTTSVYTSKLLFEVQKETYKGGWYCDVKDLGEGDVWKLFKVMHRSRNLKWNKNMLKKKRTTHVDILIDLVYCVDMLSEYLMKKNIDEILDKYILRRWRKNLSRDHFDEKDADVRKLVNEVFFNIEYALDILRDDKQKLASLAEKTQILLNDVKSNSSNKEPITNYDVLERLHNVTIPEEVEIFVPYKRLIGDVEKSIMNVQKNTIKCLVCGKREPHNNHTCPSRFVAEKRCISYNIHNK</sequence>
<comment type="caution">
    <text evidence="1">The sequence shown here is derived from an EMBL/GenBank/DDBJ whole genome shotgun (WGS) entry which is preliminary data.</text>
</comment>
<gene>
    <name evidence="1" type="ORF">LSAT_V11C700356210</name>
</gene>
<accession>A0A9R1X5F0</accession>
<dbReference type="AlphaFoldDB" id="A0A9R1X5F0"/>
<keyword evidence="2" id="KW-1185">Reference proteome</keyword>
<dbReference type="EMBL" id="NBSK02000007">
    <property type="protein sequence ID" value="KAJ0196652.1"/>
    <property type="molecule type" value="Genomic_DNA"/>
</dbReference>
<evidence type="ECO:0000313" key="2">
    <source>
        <dbReference type="Proteomes" id="UP000235145"/>
    </source>
</evidence>
<dbReference type="PANTHER" id="PTHR47718:SF12">
    <property type="entry name" value="PROTEIN FAR1-RELATED SEQUENCE"/>
    <property type="match status" value="1"/>
</dbReference>
<proteinExistence type="predicted"/>
<reference evidence="1 2" key="1">
    <citation type="journal article" date="2017" name="Nat. Commun.">
        <title>Genome assembly with in vitro proximity ligation data and whole-genome triplication in lettuce.</title>
        <authorList>
            <person name="Reyes-Chin-Wo S."/>
            <person name="Wang Z."/>
            <person name="Yang X."/>
            <person name="Kozik A."/>
            <person name="Arikit S."/>
            <person name="Song C."/>
            <person name="Xia L."/>
            <person name="Froenicke L."/>
            <person name="Lavelle D.O."/>
            <person name="Truco M.J."/>
            <person name="Xia R."/>
            <person name="Zhu S."/>
            <person name="Xu C."/>
            <person name="Xu H."/>
            <person name="Xu X."/>
            <person name="Cox K."/>
            <person name="Korf I."/>
            <person name="Meyers B.C."/>
            <person name="Michelmore R.W."/>
        </authorList>
    </citation>
    <scope>NUCLEOTIDE SEQUENCE [LARGE SCALE GENOMIC DNA]</scope>
    <source>
        <strain evidence="2">cv. Salinas</strain>
        <tissue evidence="1">Seedlings</tissue>
    </source>
</reference>
<evidence type="ECO:0000313" key="1">
    <source>
        <dbReference type="EMBL" id="KAJ0196652.1"/>
    </source>
</evidence>
<dbReference type="Proteomes" id="UP000235145">
    <property type="component" value="Unassembled WGS sequence"/>
</dbReference>
<evidence type="ECO:0008006" key="3">
    <source>
        <dbReference type="Google" id="ProtNLM"/>
    </source>
</evidence>
<name>A0A9R1X5F0_LACSA</name>
<protein>
    <recommendedName>
        <fullName evidence="3">Protein FAR1-RELATED SEQUENCE</fullName>
    </recommendedName>
</protein>
<organism evidence="1 2">
    <name type="scientific">Lactuca sativa</name>
    <name type="common">Garden lettuce</name>
    <dbReference type="NCBI Taxonomy" id="4236"/>
    <lineage>
        <taxon>Eukaryota</taxon>
        <taxon>Viridiplantae</taxon>
        <taxon>Streptophyta</taxon>
        <taxon>Embryophyta</taxon>
        <taxon>Tracheophyta</taxon>
        <taxon>Spermatophyta</taxon>
        <taxon>Magnoliopsida</taxon>
        <taxon>eudicotyledons</taxon>
        <taxon>Gunneridae</taxon>
        <taxon>Pentapetalae</taxon>
        <taxon>asterids</taxon>
        <taxon>campanulids</taxon>
        <taxon>Asterales</taxon>
        <taxon>Asteraceae</taxon>
        <taxon>Cichorioideae</taxon>
        <taxon>Cichorieae</taxon>
        <taxon>Lactucinae</taxon>
        <taxon>Lactuca</taxon>
    </lineage>
</organism>
<dbReference type="PANTHER" id="PTHR47718">
    <property type="entry name" value="OS01G0519700 PROTEIN"/>
    <property type="match status" value="1"/>
</dbReference>